<gene>
    <name evidence="4" type="ORF">LVJ81_07600</name>
</gene>
<organism evidence="4 5">
    <name type="scientific">Vitreoscilla stercoraria</name>
    <dbReference type="NCBI Taxonomy" id="61"/>
    <lineage>
        <taxon>Bacteria</taxon>
        <taxon>Pseudomonadati</taxon>
        <taxon>Pseudomonadota</taxon>
        <taxon>Betaproteobacteria</taxon>
        <taxon>Neisseriales</taxon>
        <taxon>Neisseriaceae</taxon>
        <taxon>Vitreoscilla</taxon>
    </lineage>
</organism>
<dbReference type="InterPro" id="IPR005184">
    <property type="entry name" value="DUF306_Meta_HslJ"/>
</dbReference>
<proteinExistence type="predicted"/>
<reference evidence="4" key="1">
    <citation type="submission" date="2021-12" db="EMBL/GenBank/DDBJ databases">
        <authorList>
            <person name="Veyrier F.J."/>
        </authorList>
    </citation>
    <scope>NUCLEOTIDE SEQUENCE</scope>
    <source>
        <strain evidence="4">SAG 1488-6</strain>
    </source>
</reference>
<sequence>MKKTLFRLSALTATALSLAACANTASPDMSQNTDVLKKYHWQLQTATDAKQQTLTAFYAGETTPKAQLDFHNESLFNIYGSCNRMGGTYQINGENIQSNHLRSTMMGCDSKRAEQDRALAGFFGQQNIHYDIDQNGSSPVLTLKNQQGQILRFQGQATAETKYGSQGETLFLKVSHQTKTCNDGNRNMSCLQVKEVRYDQQGLQTYIAPEWSLFYSPIEGYTHRPNTENILRVKRYEVQNPPADSSKYAYVLDLVVMSGSVK</sequence>
<name>A0ABY4E9D5_VITST</name>
<keyword evidence="5" id="KW-1185">Reference proteome</keyword>
<evidence type="ECO:0000256" key="1">
    <source>
        <dbReference type="SAM" id="SignalP"/>
    </source>
</evidence>
<dbReference type="Pfam" id="PF14302">
    <property type="entry name" value="DUF4377"/>
    <property type="match status" value="1"/>
</dbReference>
<feature type="domain" description="DUF4377" evidence="3">
    <location>
        <begin position="174"/>
        <end position="256"/>
    </location>
</feature>
<dbReference type="PANTHER" id="PTHR35535">
    <property type="entry name" value="HEAT SHOCK PROTEIN HSLJ"/>
    <property type="match status" value="1"/>
</dbReference>
<dbReference type="InterPro" id="IPR038670">
    <property type="entry name" value="HslJ-like_sf"/>
</dbReference>
<accession>A0ABY4E9D5</accession>
<dbReference type="EMBL" id="CP091512">
    <property type="protein sequence ID" value="UOO91530.1"/>
    <property type="molecule type" value="Genomic_DNA"/>
</dbReference>
<dbReference type="Pfam" id="PF03724">
    <property type="entry name" value="META"/>
    <property type="match status" value="1"/>
</dbReference>
<dbReference type="RefSeq" id="WP_019959010.1">
    <property type="nucleotide sequence ID" value="NZ_CP091512.1"/>
</dbReference>
<evidence type="ECO:0000259" key="3">
    <source>
        <dbReference type="Pfam" id="PF14302"/>
    </source>
</evidence>
<evidence type="ECO:0000313" key="4">
    <source>
        <dbReference type="EMBL" id="UOO91530.1"/>
    </source>
</evidence>
<dbReference type="InterPro" id="IPR025485">
    <property type="entry name" value="DUF4377"/>
</dbReference>
<dbReference type="PROSITE" id="PS51257">
    <property type="entry name" value="PROKAR_LIPOPROTEIN"/>
    <property type="match status" value="1"/>
</dbReference>
<dbReference type="InterPro" id="IPR053147">
    <property type="entry name" value="Hsp_HslJ-like"/>
</dbReference>
<keyword evidence="1" id="KW-0732">Signal</keyword>
<reference evidence="4" key="2">
    <citation type="journal article" date="2022" name="Res Sq">
        <title>Evolution of multicellular longitudinally dividing oral cavity symbionts (Neisseriaceae).</title>
        <authorList>
            <person name="Nyongesa S."/>
            <person name="Weber P."/>
            <person name="Bernet E."/>
            <person name="Pullido F."/>
            <person name="Nieckarz M."/>
            <person name="Delaby M."/>
            <person name="Nieves C."/>
            <person name="Viehboeck T."/>
            <person name="Krause N."/>
            <person name="Rivera-Millot A."/>
            <person name="Nakamura A."/>
            <person name="Vischer N."/>
            <person name="VanNieuwenhze M."/>
            <person name="Brun Y."/>
            <person name="Cava F."/>
            <person name="Bulgheresi S."/>
            <person name="Veyrier F."/>
        </authorList>
    </citation>
    <scope>NUCLEOTIDE SEQUENCE</scope>
    <source>
        <strain evidence="4">SAG 1488-6</strain>
    </source>
</reference>
<evidence type="ECO:0000313" key="5">
    <source>
        <dbReference type="Proteomes" id="UP000832034"/>
    </source>
</evidence>
<protein>
    <submittedName>
        <fullName evidence="4">META and DUF4377 domain-containing protein</fullName>
    </submittedName>
</protein>
<dbReference type="Proteomes" id="UP000832034">
    <property type="component" value="Chromosome"/>
</dbReference>
<dbReference type="Gene3D" id="2.40.128.270">
    <property type="match status" value="1"/>
</dbReference>
<evidence type="ECO:0000259" key="2">
    <source>
        <dbReference type="Pfam" id="PF03724"/>
    </source>
</evidence>
<dbReference type="PANTHER" id="PTHR35535:SF1">
    <property type="entry name" value="HEAT SHOCK PROTEIN HSLJ"/>
    <property type="match status" value="1"/>
</dbReference>
<feature type="domain" description="DUF306" evidence="2">
    <location>
        <begin position="38"/>
        <end position="153"/>
    </location>
</feature>
<feature type="signal peptide" evidence="1">
    <location>
        <begin position="1"/>
        <end position="22"/>
    </location>
</feature>
<feature type="chain" id="PRO_5047272353" evidence="1">
    <location>
        <begin position="23"/>
        <end position="262"/>
    </location>
</feature>